<keyword evidence="2" id="KW-1185">Reference proteome</keyword>
<protein>
    <submittedName>
        <fullName evidence="1">Uncharacterized protein</fullName>
    </submittedName>
</protein>
<gene>
    <name evidence="1" type="ORF">PPACK8108_LOCUS9976</name>
</gene>
<evidence type="ECO:0000313" key="2">
    <source>
        <dbReference type="Proteomes" id="UP001153365"/>
    </source>
</evidence>
<name>A0AAV0AXI6_PHAPC</name>
<comment type="caution">
    <text evidence="1">The sequence shown here is derived from an EMBL/GenBank/DDBJ whole genome shotgun (WGS) entry which is preliminary data.</text>
</comment>
<evidence type="ECO:0000313" key="1">
    <source>
        <dbReference type="EMBL" id="CAH7675013.1"/>
    </source>
</evidence>
<reference evidence="1" key="1">
    <citation type="submission" date="2022-06" db="EMBL/GenBank/DDBJ databases">
        <authorList>
            <consortium name="SYNGENTA / RWTH Aachen University"/>
        </authorList>
    </citation>
    <scope>NUCLEOTIDE SEQUENCE</scope>
</reference>
<sequence length="139" mass="15972">MLEWINRIAQGIHGLQMSVNQGKSKGKMKVTGEGRDNTLLAWVCQHVATWFGKDLNMKKQIFLAPATRSERRLWRNDLHNDLDDDELSQSNGDIEGQDPYFHIQEDLVLNAHLHKHFLSSGRQWVKVDCNHFVPTLASP</sequence>
<dbReference type="EMBL" id="CALTRL010002208">
    <property type="protein sequence ID" value="CAH7675013.1"/>
    <property type="molecule type" value="Genomic_DNA"/>
</dbReference>
<organism evidence="1 2">
    <name type="scientific">Phakopsora pachyrhizi</name>
    <name type="common">Asian soybean rust disease fungus</name>
    <dbReference type="NCBI Taxonomy" id="170000"/>
    <lineage>
        <taxon>Eukaryota</taxon>
        <taxon>Fungi</taxon>
        <taxon>Dikarya</taxon>
        <taxon>Basidiomycota</taxon>
        <taxon>Pucciniomycotina</taxon>
        <taxon>Pucciniomycetes</taxon>
        <taxon>Pucciniales</taxon>
        <taxon>Phakopsoraceae</taxon>
        <taxon>Phakopsora</taxon>
    </lineage>
</organism>
<proteinExistence type="predicted"/>
<dbReference type="AlphaFoldDB" id="A0AAV0AXI6"/>
<dbReference type="Proteomes" id="UP001153365">
    <property type="component" value="Unassembled WGS sequence"/>
</dbReference>
<accession>A0AAV0AXI6</accession>